<feature type="transmembrane region" description="Helical" evidence="1">
    <location>
        <begin position="103"/>
        <end position="128"/>
    </location>
</feature>
<feature type="transmembrane region" description="Helical" evidence="1">
    <location>
        <begin position="173"/>
        <end position="196"/>
    </location>
</feature>
<keyword evidence="3" id="KW-1185">Reference proteome</keyword>
<dbReference type="EMBL" id="FQWQ01000006">
    <property type="protein sequence ID" value="SHH98295.1"/>
    <property type="molecule type" value="Genomic_DNA"/>
</dbReference>
<reference evidence="2 3" key="1">
    <citation type="submission" date="2016-11" db="EMBL/GenBank/DDBJ databases">
        <authorList>
            <person name="Jaros S."/>
            <person name="Januszkiewicz K."/>
            <person name="Wedrychowicz H."/>
        </authorList>
    </citation>
    <scope>NUCLEOTIDE SEQUENCE [LARGE SCALE GENOMIC DNA]</scope>
    <source>
        <strain evidence="2 3">DSM 24574</strain>
    </source>
</reference>
<keyword evidence="1" id="KW-1133">Transmembrane helix</keyword>
<gene>
    <name evidence="2" type="ORF">SAMN04488109_6466</name>
</gene>
<evidence type="ECO:0000313" key="3">
    <source>
        <dbReference type="Proteomes" id="UP000184212"/>
    </source>
</evidence>
<keyword evidence="1" id="KW-0812">Transmembrane</keyword>
<proteinExistence type="predicted"/>
<keyword evidence="1" id="KW-0472">Membrane</keyword>
<evidence type="ECO:0000313" key="2">
    <source>
        <dbReference type="EMBL" id="SHH98295.1"/>
    </source>
</evidence>
<feature type="transmembrane region" description="Helical" evidence="1">
    <location>
        <begin position="79"/>
        <end position="97"/>
    </location>
</feature>
<name>A0A1M5XEJ4_9BACT</name>
<feature type="transmembrane region" description="Helical" evidence="1">
    <location>
        <begin position="54"/>
        <end position="72"/>
    </location>
</feature>
<evidence type="ECO:0000256" key="1">
    <source>
        <dbReference type="SAM" id="Phobius"/>
    </source>
</evidence>
<protein>
    <recommendedName>
        <fullName evidence="4">YhhN-like protein</fullName>
    </recommendedName>
</protein>
<feature type="transmembrane region" description="Helical" evidence="1">
    <location>
        <begin position="140"/>
        <end position="161"/>
    </location>
</feature>
<sequence length="211" mass="24513">MLLGGLIVVLSWVHFKRRSIEIKLIGLNFVPPILGYFSLGLFNLRGLPVNIPQNIETCCHFVILWNLYYFGLQKRYTRMFVAVFIVFSIFAFVNAFFGQKMYFNSYTVALSDVILIVYCVTYFYRLLVDLPAQHLQQLPMFWISAAFLIHAAGALFLYLFTAYLTQFFFNDVLIYWTFHNILNIFQEILILIGVAVDLKNVTSTRAAIKNI</sequence>
<evidence type="ECO:0008006" key="4">
    <source>
        <dbReference type="Google" id="ProtNLM"/>
    </source>
</evidence>
<dbReference type="Proteomes" id="UP000184212">
    <property type="component" value="Unassembled WGS sequence"/>
</dbReference>
<dbReference type="AlphaFoldDB" id="A0A1M5XEJ4"/>
<organism evidence="2 3">
    <name type="scientific">Chryseolinea serpens</name>
    <dbReference type="NCBI Taxonomy" id="947013"/>
    <lineage>
        <taxon>Bacteria</taxon>
        <taxon>Pseudomonadati</taxon>
        <taxon>Bacteroidota</taxon>
        <taxon>Cytophagia</taxon>
        <taxon>Cytophagales</taxon>
        <taxon>Fulvivirgaceae</taxon>
        <taxon>Chryseolinea</taxon>
    </lineage>
</organism>
<accession>A0A1M5XEJ4</accession>
<dbReference type="STRING" id="947013.SAMN04488109_6466"/>
<feature type="transmembrane region" description="Helical" evidence="1">
    <location>
        <begin position="24"/>
        <end position="42"/>
    </location>
</feature>